<dbReference type="EMBL" id="BSNS01000012">
    <property type="protein sequence ID" value="GLQ55795.1"/>
    <property type="molecule type" value="Genomic_DNA"/>
</dbReference>
<comment type="function">
    <text evidence="9">Part of the tripartite ATP-independent periplasmic (TRAP) transport system.</text>
</comment>
<dbReference type="PANTHER" id="PTHR35011:SF11">
    <property type="entry name" value="TRAP TRANSPORTER SMALL PERMEASE PROTEIN"/>
    <property type="match status" value="1"/>
</dbReference>
<reference evidence="12" key="1">
    <citation type="journal article" date="2019" name="Int. J. Syst. Evol. Microbiol.">
        <title>The Global Catalogue of Microorganisms (GCM) 10K type strain sequencing project: providing services to taxonomists for standard genome sequencing and annotation.</title>
        <authorList>
            <consortium name="The Broad Institute Genomics Platform"/>
            <consortium name="The Broad Institute Genome Sequencing Center for Infectious Disease"/>
            <person name="Wu L."/>
            <person name="Ma J."/>
        </authorList>
    </citation>
    <scope>NUCLEOTIDE SEQUENCE [LARGE SCALE GENOMIC DNA]</scope>
    <source>
        <strain evidence="12">NBRC 112416</strain>
    </source>
</reference>
<keyword evidence="2 9" id="KW-0813">Transport</keyword>
<feature type="transmembrane region" description="Helical" evidence="9">
    <location>
        <begin position="24"/>
        <end position="45"/>
    </location>
</feature>
<evidence type="ECO:0000313" key="11">
    <source>
        <dbReference type="EMBL" id="GLQ55795.1"/>
    </source>
</evidence>
<dbReference type="PANTHER" id="PTHR35011">
    <property type="entry name" value="2,3-DIKETO-L-GULONATE TRAP TRANSPORTER SMALL PERMEASE PROTEIN YIAM"/>
    <property type="match status" value="1"/>
</dbReference>
<evidence type="ECO:0000256" key="5">
    <source>
        <dbReference type="ARBA" id="ARBA00022692"/>
    </source>
</evidence>
<dbReference type="RefSeq" id="WP_284341207.1">
    <property type="nucleotide sequence ID" value="NZ_BSNS01000012.1"/>
</dbReference>
<evidence type="ECO:0000256" key="3">
    <source>
        <dbReference type="ARBA" id="ARBA00022475"/>
    </source>
</evidence>
<feature type="domain" description="Tripartite ATP-independent periplasmic transporters DctQ component" evidence="10">
    <location>
        <begin position="36"/>
        <end position="164"/>
    </location>
</feature>
<feature type="transmembrane region" description="Helical" evidence="9">
    <location>
        <begin position="98"/>
        <end position="120"/>
    </location>
</feature>
<proteinExistence type="inferred from homology"/>
<keyword evidence="7 9" id="KW-0472">Membrane</keyword>
<dbReference type="InterPro" id="IPR055348">
    <property type="entry name" value="DctQ"/>
</dbReference>
<evidence type="ECO:0000313" key="12">
    <source>
        <dbReference type="Proteomes" id="UP001156691"/>
    </source>
</evidence>
<keyword evidence="12" id="KW-1185">Reference proteome</keyword>
<keyword evidence="5 9" id="KW-0812">Transmembrane</keyword>
<evidence type="ECO:0000256" key="4">
    <source>
        <dbReference type="ARBA" id="ARBA00022519"/>
    </source>
</evidence>
<gene>
    <name evidence="11" type="ORF">GCM10010862_30540</name>
</gene>
<evidence type="ECO:0000256" key="7">
    <source>
        <dbReference type="ARBA" id="ARBA00023136"/>
    </source>
</evidence>
<dbReference type="Pfam" id="PF04290">
    <property type="entry name" value="DctQ"/>
    <property type="match status" value="1"/>
</dbReference>
<comment type="similarity">
    <text evidence="8 9">Belongs to the TRAP transporter small permease family.</text>
</comment>
<evidence type="ECO:0000256" key="1">
    <source>
        <dbReference type="ARBA" id="ARBA00004429"/>
    </source>
</evidence>
<sequence length="182" mass="19637">MSTSRSIDRPLAAVSRALSVTSRVALYLAGLGLVTMTAVVAWQVFSRYVLNNSPSWTEATSIQVMSWFIFLGAAVGVRERFHMGFDVLLYVLPPSAKVWLRGLADLAVFAFGVGMVGYGLQLIIQTWSAIIPVLGLPGGFNYMPVTTGGLLICIFTLERIVLRLAGVDVDSEADVAHVSEAQ</sequence>
<feature type="transmembrane region" description="Helical" evidence="9">
    <location>
        <begin position="60"/>
        <end position="77"/>
    </location>
</feature>
<protein>
    <recommendedName>
        <fullName evidence="9">TRAP transporter small permease protein</fullName>
    </recommendedName>
</protein>
<evidence type="ECO:0000256" key="9">
    <source>
        <dbReference type="RuleBase" id="RU369079"/>
    </source>
</evidence>
<comment type="caution">
    <text evidence="11">The sequence shown here is derived from an EMBL/GenBank/DDBJ whole genome shotgun (WGS) entry which is preliminary data.</text>
</comment>
<keyword evidence="3" id="KW-1003">Cell membrane</keyword>
<dbReference type="Proteomes" id="UP001156691">
    <property type="component" value="Unassembled WGS sequence"/>
</dbReference>
<keyword evidence="4 9" id="KW-0997">Cell inner membrane</keyword>
<accession>A0ABQ5W873</accession>
<feature type="transmembrane region" description="Helical" evidence="9">
    <location>
        <begin position="140"/>
        <end position="157"/>
    </location>
</feature>
<organism evidence="11 12">
    <name type="scientific">Devosia nitrariae</name>
    <dbReference type="NCBI Taxonomy" id="2071872"/>
    <lineage>
        <taxon>Bacteria</taxon>
        <taxon>Pseudomonadati</taxon>
        <taxon>Pseudomonadota</taxon>
        <taxon>Alphaproteobacteria</taxon>
        <taxon>Hyphomicrobiales</taxon>
        <taxon>Devosiaceae</taxon>
        <taxon>Devosia</taxon>
    </lineage>
</organism>
<evidence type="ECO:0000259" key="10">
    <source>
        <dbReference type="Pfam" id="PF04290"/>
    </source>
</evidence>
<keyword evidence="6 9" id="KW-1133">Transmembrane helix</keyword>
<evidence type="ECO:0000256" key="2">
    <source>
        <dbReference type="ARBA" id="ARBA00022448"/>
    </source>
</evidence>
<comment type="subcellular location">
    <subcellularLocation>
        <location evidence="1 9">Cell inner membrane</location>
        <topology evidence="1 9">Multi-pass membrane protein</topology>
    </subcellularLocation>
</comment>
<evidence type="ECO:0000256" key="6">
    <source>
        <dbReference type="ARBA" id="ARBA00022989"/>
    </source>
</evidence>
<name>A0ABQ5W873_9HYPH</name>
<evidence type="ECO:0000256" key="8">
    <source>
        <dbReference type="ARBA" id="ARBA00038436"/>
    </source>
</evidence>
<comment type="subunit">
    <text evidence="9">The complex comprises the extracytoplasmic solute receptor protein and the two transmembrane proteins.</text>
</comment>
<dbReference type="InterPro" id="IPR007387">
    <property type="entry name" value="TRAP_DctQ"/>
</dbReference>